<dbReference type="OrthoDB" id="9804312at2"/>
<dbReference type="EMBL" id="MAPZ01000014">
    <property type="protein sequence ID" value="OBY11501.1"/>
    <property type="molecule type" value="Genomic_DNA"/>
</dbReference>
<dbReference type="GO" id="GO:0008168">
    <property type="term" value="F:methyltransferase activity"/>
    <property type="evidence" value="ECO:0007669"/>
    <property type="project" value="UniProtKB-KW"/>
</dbReference>
<dbReference type="eggNOG" id="COG2227">
    <property type="taxonomic scope" value="Bacteria"/>
</dbReference>
<dbReference type="GO" id="GO:0032259">
    <property type="term" value="P:methylation"/>
    <property type="evidence" value="ECO:0007669"/>
    <property type="project" value="UniProtKB-KW"/>
</dbReference>
<protein>
    <submittedName>
        <fullName evidence="2">Methyltransferase type 12</fullName>
    </submittedName>
</protein>
<dbReference type="Pfam" id="PF03848">
    <property type="entry name" value="TehB"/>
    <property type="match status" value="1"/>
</dbReference>
<reference evidence="2 3" key="1">
    <citation type="submission" date="2016-06" db="EMBL/GenBank/DDBJ databases">
        <authorList>
            <person name="Kjaerup R.B."/>
            <person name="Dalgaard T.S."/>
            <person name="Juul-Madsen H.R."/>
        </authorList>
    </citation>
    <scope>NUCLEOTIDE SEQUENCE [LARGE SCALE GENOMIC DNA]</scope>
    <source>
        <strain evidence="2 3">373-A1</strain>
    </source>
</reference>
<dbReference type="CDD" id="cd02440">
    <property type="entry name" value="AdoMet_MTases"/>
    <property type="match status" value="1"/>
</dbReference>
<gene>
    <name evidence="2" type="ORF">CP373A1_05995</name>
</gene>
<keyword evidence="3" id="KW-1185">Reference proteome</keyword>
<accession>A0A174VPH9</accession>
<name>A0A174VPH9_9CLOT</name>
<dbReference type="InterPro" id="IPR015985">
    <property type="entry name" value="TehB-like_dom"/>
</dbReference>
<dbReference type="Proteomes" id="UP000092714">
    <property type="component" value="Unassembled WGS sequence"/>
</dbReference>
<feature type="domain" description="Tellurite resistance methyltransferase TehB-like" evidence="1">
    <location>
        <begin position="5"/>
        <end position="122"/>
    </location>
</feature>
<dbReference type="PANTHER" id="PTHR43861">
    <property type="entry name" value="TRANS-ACONITATE 2-METHYLTRANSFERASE-RELATED"/>
    <property type="match status" value="1"/>
</dbReference>
<keyword evidence="2" id="KW-0489">Methyltransferase</keyword>
<comment type="caution">
    <text evidence="2">The sequence shown here is derived from an EMBL/GenBank/DDBJ whole genome shotgun (WGS) entry which is preliminary data.</text>
</comment>
<evidence type="ECO:0000313" key="3">
    <source>
        <dbReference type="Proteomes" id="UP000092714"/>
    </source>
</evidence>
<evidence type="ECO:0000259" key="1">
    <source>
        <dbReference type="Pfam" id="PF03848"/>
    </source>
</evidence>
<organism evidence="2 3">
    <name type="scientific">Clostridium paraputrificum</name>
    <dbReference type="NCBI Taxonomy" id="29363"/>
    <lineage>
        <taxon>Bacteria</taxon>
        <taxon>Bacillati</taxon>
        <taxon>Bacillota</taxon>
        <taxon>Clostridia</taxon>
        <taxon>Eubacteriales</taxon>
        <taxon>Clostridiaceae</taxon>
        <taxon>Clostridium</taxon>
    </lineage>
</organism>
<evidence type="ECO:0000313" key="2">
    <source>
        <dbReference type="EMBL" id="OBY11501.1"/>
    </source>
</evidence>
<dbReference type="SUPFAM" id="SSF53335">
    <property type="entry name" value="S-adenosyl-L-methionine-dependent methyltransferases"/>
    <property type="match status" value="1"/>
</dbReference>
<dbReference type="RefSeq" id="WP_055184455.1">
    <property type="nucleotide sequence ID" value="NZ_CAXSZC010000010.1"/>
</dbReference>
<dbReference type="Gene3D" id="3.40.50.150">
    <property type="entry name" value="Vaccinia Virus protein VP39"/>
    <property type="match status" value="1"/>
</dbReference>
<dbReference type="InterPro" id="IPR029063">
    <property type="entry name" value="SAM-dependent_MTases_sf"/>
</dbReference>
<keyword evidence="2" id="KW-0808">Transferase</keyword>
<proteinExistence type="predicted"/>
<dbReference type="AlphaFoldDB" id="A0A174VPH9"/>
<sequence length="192" mass="22068">MEYMGNESYWDKKFENRGGNPLKPEEALVKNIIYLKSGTVLDLACGDGRNSLFLLQEGFNVTGVDFSIKALERLHNFAARNNYKIYTKKVDLSKADALDNIEEFDNIIINHYRLSKEQLSGIHKHIRIEGVLFISGFGQKHVPDSKIREEDLIQPSDFDGLNESLELIKYNETIDERGSFVTYIYRKQGDLV</sequence>